<protein>
    <submittedName>
        <fullName evidence="2">Putative multitransmembrane protein</fullName>
    </submittedName>
</protein>
<feature type="transmembrane region" description="Helical" evidence="1">
    <location>
        <begin position="130"/>
        <end position="147"/>
    </location>
</feature>
<gene>
    <name evidence="2" type="ORF">ERS852470_02362</name>
</gene>
<dbReference type="PANTHER" id="PTHR41771">
    <property type="entry name" value="MEMBRANE PROTEIN-RELATED"/>
    <property type="match status" value="1"/>
</dbReference>
<organism evidence="2 3">
    <name type="scientific">Clostridium disporicum</name>
    <dbReference type="NCBI Taxonomy" id="84024"/>
    <lineage>
        <taxon>Bacteria</taxon>
        <taxon>Bacillati</taxon>
        <taxon>Bacillota</taxon>
        <taxon>Clostridia</taxon>
        <taxon>Eubacteriales</taxon>
        <taxon>Clostridiaceae</taxon>
        <taxon>Clostridium</taxon>
    </lineage>
</organism>
<dbReference type="RefSeq" id="WP_055277102.1">
    <property type="nucleotide sequence ID" value="NZ_CYZV01000025.1"/>
</dbReference>
<evidence type="ECO:0000256" key="1">
    <source>
        <dbReference type="SAM" id="Phobius"/>
    </source>
</evidence>
<evidence type="ECO:0000313" key="2">
    <source>
        <dbReference type="EMBL" id="CUO44669.1"/>
    </source>
</evidence>
<name>A0A174F7K6_9CLOT</name>
<accession>A0A174F7K6</accession>
<feature type="transmembrane region" description="Helical" evidence="1">
    <location>
        <begin position="353"/>
        <end position="375"/>
    </location>
</feature>
<feature type="transmembrane region" description="Helical" evidence="1">
    <location>
        <begin position="209"/>
        <end position="231"/>
    </location>
</feature>
<sequence>MVAGLLRRKKNINSKVITFCFLIIFFIFLYLFNNIERVELVNSSGTSYVKAVVNEIVEDNIQEDGSRIGYQKVMLKVLSGKLKGQLIEGTSFAGYLYGADCTVGMKVIASISKYEDNASAAVYSYDRSNIIYIFVGLFLLMLWIIGGKKGFKSAIGLVFTFICIIYLFLPMLYKGYSPFLSAVIVIILITIVSLYLIDGITKKSISAMIGTIIGVIIAGICAAGFGYVAKISGYNVSEVEELVFVANNTELKVGGILFSAILIASLGAVMDVSMSISSTLTEIYNHNKNIGRVELFKSGINVGRDMMGTMSNTLILAFTGGSINTLILNYAYALKHNQIINMYEIGIEIMQGVSGSIAIILSVPLVSIISSYFFTYGRKKSLRSKINLDSILEYN</sequence>
<feature type="transmembrane region" description="Helical" evidence="1">
    <location>
        <begin position="154"/>
        <end position="173"/>
    </location>
</feature>
<dbReference type="Pfam" id="PF07907">
    <property type="entry name" value="YibE_F"/>
    <property type="match status" value="1"/>
</dbReference>
<dbReference type="AlphaFoldDB" id="A0A174F7K6"/>
<dbReference type="Proteomes" id="UP000095558">
    <property type="component" value="Unassembled WGS sequence"/>
</dbReference>
<feature type="transmembrane region" description="Helical" evidence="1">
    <location>
        <begin position="12"/>
        <end position="32"/>
    </location>
</feature>
<keyword evidence="1" id="KW-0472">Membrane</keyword>
<dbReference type="OrthoDB" id="5753718at2"/>
<reference evidence="2 3" key="1">
    <citation type="submission" date="2015-09" db="EMBL/GenBank/DDBJ databases">
        <authorList>
            <consortium name="Pathogen Informatics"/>
        </authorList>
    </citation>
    <scope>NUCLEOTIDE SEQUENCE [LARGE SCALE GENOMIC DNA]</scope>
    <source>
        <strain evidence="2 3">2789STDY5834855</strain>
    </source>
</reference>
<evidence type="ECO:0000313" key="3">
    <source>
        <dbReference type="Proteomes" id="UP000095558"/>
    </source>
</evidence>
<feature type="transmembrane region" description="Helical" evidence="1">
    <location>
        <begin position="179"/>
        <end position="197"/>
    </location>
</feature>
<dbReference type="PANTHER" id="PTHR41771:SF1">
    <property type="entry name" value="MEMBRANE PROTEIN"/>
    <property type="match status" value="1"/>
</dbReference>
<keyword evidence="1" id="KW-0812">Transmembrane</keyword>
<dbReference type="InterPro" id="IPR012507">
    <property type="entry name" value="YibE_F"/>
</dbReference>
<feature type="transmembrane region" description="Helical" evidence="1">
    <location>
        <begin position="251"/>
        <end position="270"/>
    </location>
</feature>
<keyword evidence="1" id="KW-1133">Transmembrane helix</keyword>
<feature type="transmembrane region" description="Helical" evidence="1">
    <location>
        <begin position="314"/>
        <end position="333"/>
    </location>
</feature>
<dbReference type="EMBL" id="CYZV01000025">
    <property type="protein sequence ID" value="CUO44669.1"/>
    <property type="molecule type" value="Genomic_DNA"/>
</dbReference>
<proteinExistence type="predicted"/>